<sequence length="708" mass="78556">MNNLSKEKVSLNCDRSPSQNTTVIIDSRQQLPGSSHGIYEDHPGLRLDSERLVELQAEIGKKFKEAVKSAGDEKLFSRPSDYTAAVEQLHAESASIEFLQSLSDDLVKNGANGSTYKEGIQMWIDLLMASPLDQFSILPLIPMKIGDLDPPPQQRHPPTMIRKCRWLTRFPIANFPAPESNSANLPMRRVTTSGVMRSVFQLGLQPPAIPVRKARKVDPFGADSTSTAATSNSLRLNSRFNQCRYNILRGQSIPGKELALAKDCSLLGEISLLCRTDVPPGGRETHPAEEKKLCTGTSAGHKPTSTEMVAGKLNSGGGLSSISCLVSGTGFISFKRKHIIRPRCFSVQDLVTQRGCLFSLPFLRMVLLFFWGLFRELFPQLGKYLFSKFGVFGLVVLIEYRDHPVSAKPGVQQPTIAPQHLTKERDRDDIDEIPLHVGIVWEPTWKALPSHGAVKRWMKGRSSRKKPWKSASVLWSPEVFVPFSPDCDDKVMDQLKIGSTLSKNLLDLIMIMGPSTFSTILPKYYDDGRLGQVVEGGGLTTELLLGGLTLRLLQIALNTIWLSLKSETQSPHYLPKLIQAFVPSRQETEELISSIPLEAGKHLNHLTGQVKLSSRRDRCRFYLCQLPLYSRIFSAARLPRESSKSRSQSSSPKGLGADEAFFLSSRSALAPDLELAVLGLRPGFFLESLPFFLLYLGLVSTPPLAFFL</sequence>
<dbReference type="AlphaFoldDB" id="A0AAE2C7V1"/>
<organism evidence="1 2">
    <name type="scientific">Sesamum alatum</name>
    <dbReference type="NCBI Taxonomy" id="300844"/>
    <lineage>
        <taxon>Eukaryota</taxon>
        <taxon>Viridiplantae</taxon>
        <taxon>Streptophyta</taxon>
        <taxon>Embryophyta</taxon>
        <taxon>Tracheophyta</taxon>
        <taxon>Spermatophyta</taxon>
        <taxon>Magnoliopsida</taxon>
        <taxon>eudicotyledons</taxon>
        <taxon>Gunneridae</taxon>
        <taxon>Pentapetalae</taxon>
        <taxon>asterids</taxon>
        <taxon>lamiids</taxon>
        <taxon>Lamiales</taxon>
        <taxon>Pedaliaceae</taxon>
        <taxon>Sesamum</taxon>
    </lineage>
</organism>
<reference evidence="1" key="2">
    <citation type="journal article" date="2024" name="Plant">
        <title>Genomic evolution and insights into agronomic trait innovations of Sesamum species.</title>
        <authorList>
            <person name="Miao H."/>
            <person name="Wang L."/>
            <person name="Qu L."/>
            <person name="Liu H."/>
            <person name="Sun Y."/>
            <person name="Le M."/>
            <person name="Wang Q."/>
            <person name="Wei S."/>
            <person name="Zheng Y."/>
            <person name="Lin W."/>
            <person name="Duan Y."/>
            <person name="Cao H."/>
            <person name="Xiong S."/>
            <person name="Wang X."/>
            <person name="Wei L."/>
            <person name="Li C."/>
            <person name="Ma Q."/>
            <person name="Ju M."/>
            <person name="Zhao R."/>
            <person name="Li G."/>
            <person name="Mu C."/>
            <person name="Tian Q."/>
            <person name="Mei H."/>
            <person name="Zhang T."/>
            <person name="Gao T."/>
            <person name="Zhang H."/>
        </authorList>
    </citation>
    <scope>NUCLEOTIDE SEQUENCE</scope>
    <source>
        <strain evidence="1">3651</strain>
    </source>
</reference>
<accession>A0AAE2C7V1</accession>
<proteinExistence type="predicted"/>
<evidence type="ECO:0000313" key="1">
    <source>
        <dbReference type="EMBL" id="KAK4412251.1"/>
    </source>
</evidence>
<protein>
    <submittedName>
        <fullName evidence="1">ATP synthase subunit a</fullName>
    </submittedName>
</protein>
<name>A0AAE2C7V1_9LAMI</name>
<keyword evidence="2" id="KW-1185">Reference proteome</keyword>
<evidence type="ECO:0000313" key="2">
    <source>
        <dbReference type="Proteomes" id="UP001293254"/>
    </source>
</evidence>
<dbReference type="Proteomes" id="UP001293254">
    <property type="component" value="Unassembled WGS sequence"/>
</dbReference>
<comment type="caution">
    <text evidence="1">The sequence shown here is derived from an EMBL/GenBank/DDBJ whole genome shotgun (WGS) entry which is preliminary data.</text>
</comment>
<gene>
    <name evidence="1" type="ORF">Salat_2987300</name>
</gene>
<dbReference type="EMBL" id="JACGWO010000016">
    <property type="protein sequence ID" value="KAK4412251.1"/>
    <property type="molecule type" value="Genomic_DNA"/>
</dbReference>
<reference evidence="1" key="1">
    <citation type="submission" date="2020-06" db="EMBL/GenBank/DDBJ databases">
        <authorList>
            <person name="Li T."/>
            <person name="Hu X."/>
            <person name="Zhang T."/>
            <person name="Song X."/>
            <person name="Zhang H."/>
            <person name="Dai N."/>
            <person name="Sheng W."/>
            <person name="Hou X."/>
            <person name="Wei L."/>
        </authorList>
    </citation>
    <scope>NUCLEOTIDE SEQUENCE</scope>
    <source>
        <strain evidence="1">3651</strain>
        <tissue evidence="1">Leaf</tissue>
    </source>
</reference>